<comment type="cofactor">
    <cofactor evidence="1">
        <name>a divalent metal cation</name>
        <dbReference type="ChEBI" id="CHEBI:60240"/>
    </cofactor>
</comment>
<sequence>MAGLCEGGNEPPGSLKAKQPPEISQRVYMYSNYKSAYTAKVLIGIAPCGMVTFISKCYGGRASDSFITNDCGILKLIEPGDQIMADKGFPGIKTVLEESNAILVMPPFMNEGHLTPDQVDDTYNIASVRIHVERCIQRLMKDHDRHAAAGLTSTCRSRGGRSSNQNGGIVWLAR</sequence>
<evidence type="ECO:0000256" key="1">
    <source>
        <dbReference type="ARBA" id="ARBA00001968"/>
    </source>
</evidence>
<gene>
    <name evidence="4" type="ORF">ANN_26617</name>
</gene>
<dbReference type="InterPro" id="IPR027806">
    <property type="entry name" value="HARBI1_dom"/>
</dbReference>
<dbReference type="Pfam" id="PF13359">
    <property type="entry name" value="DDE_Tnp_4"/>
    <property type="match status" value="1"/>
</dbReference>
<proteinExistence type="predicted"/>
<reference evidence="4 5" key="1">
    <citation type="journal article" date="2022" name="Allergy">
        <title>Genome assembly and annotation of Periplaneta americana reveal a comprehensive cockroach allergen profile.</title>
        <authorList>
            <person name="Wang L."/>
            <person name="Xiong Q."/>
            <person name="Saelim N."/>
            <person name="Wang L."/>
            <person name="Nong W."/>
            <person name="Wan A.T."/>
            <person name="Shi M."/>
            <person name="Liu X."/>
            <person name="Cao Q."/>
            <person name="Hui J.H.L."/>
            <person name="Sookrung N."/>
            <person name="Leung T.F."/>
            <person name="Tungtrongchitr A."/>
            <person name="Tsui S.K.W."/>
        </authorList>
    </citation>
    <scope>NUCLEOTIDE SEQUENCE [LARGE SCALE GENOMIC DNA]</scope>
    <source>
        <strain evidence="4">PWHHKU_190912</strain>
    </source>
</reference>
<evidence type="ECO:0000313" key="5">
    <source>
        <dbReference type="Proteomes" id="UP001148838"/>
    </source>
</evidence>
<dbReference type="EMBL" id="JAJSOF020000039">
    <property type="protein sequence ID" value="KAJ4426818.1"/>
    <property type="molecule type" value="Genomic_DNA"/>
</dbReference>
<evidence type="ECO:0000259" key="3">
    <source>
        <dbReference type="Pfam" id="PF13359"/>
    </source>
</evidence>
<dbReference type="PANTHER" id="PTHR23080">
    <property type="entry name" value="THAP DOMAIN PROTEIN"/>
    <property type="match status" value="1"/>
</dbReference>
<dbReference type="Proteomes" id="UP001148838">
    <property type="component" value="Unassembled WGS sequence"/>
</dbReference>
<feature type="domain" description="DDE Tnp4" evidence="3">
    <location>
        <begin position="17"/>
        <end position="140"/>
    </location>
</feature>
<keyword evidence="5" id="KW-1185">Reference proteome</keyword>
<accession>A0ABQ8RYP9</accession>
<organism evidence="4 5">
    <name type="scientific">Periplaneta americana</name>
    <name type="common">American cockroach</name>
    <name type="synonym">Blatta americana</name>
    <dbReference type="NCBI Taxonomy" id="6978"/>
    <lineage>
        <taxon>Eukaryota</taxon>
        <taxon>Metazoa</taxon>
        <taxon>Ecdysozoa</taxon>
        <taxon>Arthropoda</taxon>
        <taxon>Hexapoda</taxon>
        <taxon>Insecta</taxon>
        <taxon>Pterygota</taxon>
        <taxon>Neoptera</taxon>
        <taxon>Polyneoptera</taxon>
        <taxon>Dictyoptera</taxon>
        <taxon>Blattodea</taxon>
        <taxon>Blattoidea</taxon>
        <taxon>Blattidae</taxon>
        <taxon>Blattinae</taxon>
        <taxon>Periplaneta</taxon>
    </lineage>
</organism>
<name>A0ABQ8RYP9_PERAM</name>
<dbReference type="PANTHER" id="PTHR23080:SF143">
    <property type="entry name" value="SI:DKEY-56D12.4"/>
    <property type="match status" value="1"/>
</dbReference>
<keyword evidence="2" id="KW-0479">Metal-binding</keyword>
<protein>
    <recommendedName>
        <fullName evidence="3">DDE Tnp4 domain-containing protein</fullName>
    </recommendedName>
</protein>
<evidence type="ECO:0000256" key="2">
    <source>
        <dbReference type="ARBA" id="ARBA00022723"/>
    </source>
</evidence>
<comment type="caution">
    <text evidence="4">The sequence shown here is derived from an EMBL/GenBank/DDBJ whole genome shotgun (WGS) entry which is preliminary data.</text>
</comment>
<evidence type="ECO:0000313" key="4">
    <source>
        <dbReference type="EMBL" id="KAJ4426818.1"/>
    </source>
</evidence>